<dbReference type="AlphaFoldDB" id="A0A5B6WIE3"/>
<evidence type="ECO:0000313" key="2">
    <source>
        <dbReference type="EMBL" id="KAA3480875.1"/>
    </source>
</evidence>
<keyword evidence="2" id="KW-0548">Nucleotidyltransferase</keyword>
<proteinExistence type="predicted"/>
<organism evidence="2 3">
    <name type="scientific">Gossypium australe</name>
    <dbReference type="NCBI Taxonomy" id="47621"/>
    <lineage>
        <taxon>Eukaryota</taxon>
        <taxon>Viridiplantae</taxon>
        <taxon>Streptophyta</taxon>
        <taxon>Embryophyta</taxon>
        <taxon>Tracheophyta</taxon>
        <taxon>Spermatophyta</taxon>
        <taxon>Magnoliopsida</taxon>
        <taxon>eudicotyledons</taxon>
        <taxon>Gunneridae</taxon>
        <taxon>Pentapetalae</taxon>
        <taxon>rosids</taxon>
        <taxon>malvids</taxon>
        <taxon>Malvales</taxon>
        <taxon>Malvaceae</taxon>
        <taxon>Malvoideae</taxon>
        <taxon>Gossypium</taxon>
    </lineage>
</organism>
<dbReference type="SUPFAM" id="SSF56672">
    <property type="entry name" value="DNA/RNA polymerases"/>
    <property type="match status" value="1"/>
</dbReference>
<evidence type="ECO:0000313" key="3">
    <source>
        <dbReference type="Proteomes" id="UP000325315"/>
    </source>
</evidence>
<dbReference type="FunFam" id="3.30.70.270:FF:000020">
    <property type="entry name" value="Transposon Tf2-6 polyprotein-like Protein"/>
    <property type="match status" value="1"/>
</dbReference>
<dbReference type="Gene3D" id="3.30.70.270">
    <property type="match status" value="2"/>
</dbReference>
<dbReference type="OrthoDB" id="415724at2759"/>
<dbReference type="InterPro" id="IPR051320">
    <property type="entry name" value="Viral_Replic_Matur_Polypro"/>
</dbReference>
<name>A0A5B6WIE3_9ROSI</name>
<comment type="caution">
    <text evidence="2">The sequence shown here is derived from an EMBL/GenBank/DDBJ whole genome shotgun (WGS) entry which is preliminary data.</text>
</comment>
<dbReference type="Pfam" id="PF00078">
    <property type="entry name" value="RVT_1"/>
    <property type="match status" value="1"/>
</dbReference>
<keyword evidence="2" id="KW-0808">Transferase</keyword>
<dbReference type="Proteomes" id="UP000325315">
    <property type="component" value="Unassembled WGS sequence"/>
</dbReference>
<keyword evidence="3" id="KW-1185">Reference proteome</keyword>
<dbReference type="InterPro" id="IPR043128">
    <property type="entry name" value="Rev_trsase/Diguanyl_cyclase"/>
</dbReference>
<dbReference type="PANTHER" id="PTHR33064">
    <property type="entry name" value="POL PROTEIN"/>
    <property type="match status" value="1"/>
</dbReference>
<reference evidence="3" key="1">
    <citation type="journal article" date="2019" name="Plant Biotechnol. J.">
        <title>Genome sequencing of the Australian wild diploid species Gossypium australe highlights disease resistance and delayed gland morphogenesis.</title>
        <authorList>
            <person name="Cai Y."/>
            <person name="Cai X."/>
            <person name="Wang Q."/>
            <person name="Wang P."/>
            <person name="Zhang Y."/>
            <person name="Cai C."/>
            <person name="Xu Y."/>
            <person name="Wang K."/>
            <person name="Zhou Z."/>
            <person name="Wang C."/>
            <person name="Geng S."/>
            <person name="Li B."/>
            <person name="Dong Q."/>
            <person name="Hou Y."/>
            <person name="Wang H."/>
            <person name="Ai P."/>
            <person name="Liu Z."/>
            <person name="Yi F."/>
            <person name="Sun M."/>
            <person name="An G."/>
            <person name="Cheng J."/>
            <person name="Zhang Y."/>
            <person name="Shi Q."/>
            <person name="Xie Y."/>
            <person name="Shi X."/>
            <person name="Chang Y."/>
            <person name="Huang F."/>
            <person name="Chen Y."/>
            <person name="Hong S."/>
            <person name="Mi L."/>
            <person name="Sun Q."/>
            <person name="Zhang L."/>
            <person name="Zhou B."/>
            <person name="Peng R."/>
            <person name="Zhang X."/>
            <person name="Liu F."/>
        </authorList>
    </citation>
    <scope>NUCLEOTIDE SEQUENCE [LARGE SCALE GENOMIC DNA]</scope>
    <source>
        <strain evidence="3">cv. PA1801</strain>
    </source>
</reference>
<dbReference type="GO" id="GO:0003964">
    <property type="term" value="F:RNA-directed DNA polymerase activity"/>
    <property type="evidence" value="ECO:0007669"/>
    <property type="project" value="UniProtKB-KW"/>
</dbReference>
<evidence type="ECO:0000259" key="1">
    <source>
        <dbReference type="Pfam" id="PF00078"/>
    </source>
</evidence>
<gene>
    <name evidence="2" type="ORF">EPI10_021282</name>
</gene>
<dbReference type="InterPro" id="IPR043502">
    <property type="entry name" value="DNA/RNA_pol_sf"/>
</dbReference>
<dbReference type="InterPro" id="IPR000477">
    <property type="entry name" value="RT_dom"/>
</dbReference>
<keyword evidence="2" id="KW-0695">RNA-directed DNA polymerase</keyword>
<dbReference type="PANTHER" id="PTHR33064:SF37">
    <property type="entry name" value="RIBONUCLEASE H"/>
    <property type="match status" value="1"/>
</dbReference>
<dbReference type="EMBL" id="SMMG02000003">
    <property type="protein sequence ID" value="KAA3480875.1"/>
    <property type="molecule type" value="Genomic_DNA"/>
</dbReference>
<sequence>MLFGLTNAPVAFMDLMNRIFRPYLDKFIVFINDILNYSKDETKHTKHLSIIFQALCEKQLFVTWYRQIRVGPCKISAILNWKPLRNITEVRSFLGLVGYYKCFVKGFLIIALPMTKLLQKDVKFVWFDKCQQSFNQLKAMLTETLVLT</sequence>
<accession>A0A5B6WIE3</accession>
<feature type="domain" description="Reverse transcriptase" evidence="1">
    <location>
        <begin position="3"/>
        <end position="62"/>
    </location>
</feature>
<protein>
    <submittedName>
        <fullName evidence="2">RNA-directed DNA polymerase-like protein</fullName>
    </submittedName>
</protein>